<dbReference type="EMBL" id="JBHUHQ010000019">
    <property type="protein sequence ID" value="MFD2045528.1"/>
    <property type="molecule type" value="Genomic_DNA"/>
</dbReference>
<comment type="caution">
    <text evidence="9">The sequence shown here is derived from an EMBL/GenBank/DDBJ whole genome shotgun (WGS) entry which is preliminary data.</text>
</comment>
<dbReference type="PROSITE" id="PS50850">
    <property type="entry name" value="MFS"/>
    <property type="match status" value="1"/>
</dbReference>
<evidence type="ECO:0000256" key="1">
    <source>
        <dbReference type="ARBA" id="ARBA00004651"/>
    </source>
</evidence>
<keyword evidence="6 7" id="KW-0472">Membrane</keyword>
<dbReference type="Gene3D" id="1.20.1250.20">
    <property type="entry name" value="MFS general substrate transporter like domains"/>
    <property type="match status" value="1"/>
</dbReference>
<dbReference type="InterPro" id="IPR036259">
    <property type="entry name" value="MFS_trans_sf"/>
</dbReference>
<accession>A0ABW4W1L0</accession>
<dbReference type="InterPro" id="IPR020846">
    <property type="entry name" value="MFS_dom"/>
</dbReference>
<evidence type="ECO:0000313" key="9">
    <source>
        <dbReference type="EMBL" id="MFD2045528.1"/>
    </source>
</evidence>
<reference evidence="10" key="1">
    <citation type="journal article" date="2019" name="Int. J. Syst. Evol. Microbiol.">
        <title>The Global Catalogue of Microorganisms (GCM) 10K type strain sequencing project: providing services to taxonomists for standard genome sequencing and annotation.</title>
        <authorList>
            <consortium name="The Broad Institute Genomics Platform"/>
            <consortium name="The Broad Institute Genome Sequencing Center for Infectious Disease"/>
            <person name="Wu L."/>
            <person name="Ma J."/>
        </authorList>
    </citation>
    <scope>NUCLEOTIDE SEQUENCE [LARGE SCALE GENOMIC DNA]</scope>
    <source>
        <strain evidence="10">R28</strain>
    </source>
</reference>
<keyword evidence="3" id="KW-1003">Cell membrane</keyword>
<dbReference type="PANTHER" id="PTHR43266:SF2">
    <property type="entry name" value="MAJOR FACILITATOR SUPERFAMILY (MFS) PROFILE DOMAIN-CONTAINING PROTEIN"/>
    <property type="match status" value="1"/>
</dbReference>
<comment type="subcellular location">
    <subcellularLocation>
        <location evidence="1">Cell membrane</location>
        <topology evidence="1">Multi-pass membrane protein</topology>
    </subcellularLocation>
</comment>
<dbReference type="RefSeq" id="WP_377558166.1">
    <property type="nucleotide sequence ID" value="NZ_JBHUHQ010000019.1"/>
</dbReference>
<evidence type="ECO:0000313" key="10">
    <source>
        <dbReference type="Proteomes" id="UP001597383"/>
    </source>
</evidence>
<evidence type="ECO:0000259" key="8">
    <source>
        <dbReference type="PROSITE" id="PS50850"/>
    </source>
</evidence>
<feature type="transmembrane region" description="Helical" evidence="7">
    <location>
        <begin position="43"/>
        <end position="64"/>
    </location>
</feature>
<dbReference type="SUPFAM" id="SSF103473">
    <property type="entry name" value="MFS general substrate transporter"/>
    <property type="match status" value="1"/>
</dbReference>
<feature type="transmembrane region" description="Helical" evidence="7">
    <location>
        <begin position="134"/>
        <end position="157"/>
    </location>
</feature>
<evidence type="ECO:0000256" key="6">
    <source>
        <dbReference type="ARBA" id="ARBA00023136"/>
    </source>
</evidence>
<dbReference type="PANTHER" id="PTHR43266">
    <property type="entry name" value="MACROLIDE-EFFLUX PROTEIN"/>
    <property type="match status" value="1"/>
</dbReference>
<dbReference type="CDD" id="cd06173">
    <property type="entry name" value="MFS_MefA_like"/>
    <property type="match status" value="1"/>
</dbReference>
<feature type="transmembrane region" description="Helical" evidence="7">
    <location>
        <begin position="259"/>
        <end position="279"/>
    </location>
</feature>
<keyword evidence="2" id="KW-0813">Transport</keyword>
<feature type="transmembrane region" description="Helical" evidence="7">
    <location>
        <begin position="286"/>
        <end position="303"/>
    </location>
</feature>
<dbReference type="PRINTS" id="PR01988">
    <property type="entry name" value="EXPORTERBACE"/>
</dbReference>
<gene>
    <name evidence="9" type="ORF">ACFSJF_14715</name>
</gene>
<organism evidence="9 10">
    <name type="scientific">Ornithinibacillus salinisoli</name>
    <dbReference type="NCBI Taxonomy" id="1848459"/>
    <lineage>
        <taxon>Bacteria</taxon>
        <taxon>Bacillati</taxon>
        <taxon>Bacillota</taxon>
        <taxon>Bacilli</taxon>
        <taxon>Bacillales</taxon>
        <taxon>Bacillaceae</taxon>
        <taxon>Ornithinibacillus</taxon>
    </lineage>
</organism>
<feature type="transmembrane region" description="Helical" evidence="7">
    <location>
        <begin position="346"/>
        <end position="368"/>
    </location>
</feature>
<keyword evidence="4 7" id="KW-0812">Transmembrane</keyword>
<dbReference type="InterPro" id="IPR011701">
    <property type="entry name" value="MFS"/>
</dbReference>
<feature type="transmembrane region" description="Helical" evidence="7">
    <location>
        <begin position="163"/>
        <end position="183"/>
    </location>
</feature>
<evidence type="ECO:0000256" key="3">
    <source>
        <dbReference type="ARBA" id="ARBA00022475"/>
    </source>
</evidence>
<evidence type="ECO:0000256" key="5">
    <source>
        <dbReference type="ARBA" id="ARBA00022989"/>
    </source>
</evidence>
<protein>
    <submittedName>
        <fullName evidence="9">MFS transporter</fullName>
    </submittedName>
</protein>
<proteinExistence type="predicted"/>
<dbReference type="Proteomes" id="UP001597383">
    <property type="component" value="Unassembled WGS sequence"/>
</dbReference>
<feature type="domain" description="Major facilitator superfamily (MFS) profile" evidence="8">
    <location>
        <begin position="5"/>
        <end position="401"/>
    </location>
</feature>
<feature type="transmembrane region" description="Helical" evidence="7">
    <location>
        <begin position="374"/>
        <end position="398"/>
    </location>
</feature>
<keyword evidence="5 7" id="KW-1133">Transmembrane helix</keyword>
<sequence>MVGKIATWKYPSILLFGIGISNVGEWVYFLALNLIVYEMTGSPLAVTGLYIVKTLASLLTNFWAGSMIDRLNKRTLMVYLDIFRSIIIALIPFMASLFLIYFFVFIVSMASSIFYPTSMSYITKLIPEEKRKRFNALFSLVTSGAFLIGPALAGLLFMVVTPLVAIFANAIALMFSGIITLLMPDLEKQQNFSSGKSVLSIEILKEDWNIVFKFSFRHRRTMIIYFLFSCVMVIMASAIDSLEAAFAKQVLGLSESDYGFLVSIAGAGIVVGAVTNSLLVSKIRTLLLIGFGPVFVSIGYIIYAFSHSILFAGIGFFVLAFFIAYANTGFLTFYQNNIPVTMMGRVGSIYGLMEAVLIIVATSIMGLVAENISIQLTVIFGVLVMLILSLVLSVFCFVSSKSSNNEINQRKIQ</sequence>
<feature type="transmembrane region" description="Helical" evidence="7">
    <location>
        <begin position="222"/>
        <end position="239"/>
    </location>
</feature>
<feature type="transmembrane region" description="Helical" evidence="7">
    <location>
        <begin position="309"/>
        <end position="334"/>
    </location>
</feature>
<feature type="transmembrane region" description="Helical" evidence="7">
    <location>
        <begin position="12"/>
        <end position="37"/>
    </location>
</feature>
<evidence type="ECO:0000256" key="4">
    <source>
        <dbReference type="ARBA" id="ARBA00022692"/>
    </source>
</evidence>
<name>A0ABW4W1L0_9BACI</name>
<evidence type="ECO:0000256" key="2">
    <source>
        <dbReference type="ARBA" id="ARBA00022448"/>
    </source>
</evidence>
<keyword evidence="10" id="KW-1185">Reference proteome</keyword>
<evidence type="ECO:0000256" key="7">
    <source>
        <dbReference type="SAM" id="Phobius"/>
    </source>
</evidence>
<dbReference type="Pfam" id="PF07690">
    <property type="entry name" value="MFS_1"/>
    <property type="match status" value="1"/>
</dbReference>
<dbReference type="InterPro" id="IPR022324">
    <property type="entry name" value="Bacilysin_exporter_BacE_put"/>
</dbReference>